<dbReference type="InterPro" id="IPR050352">
    <property type="entry name" value="ABCG_transporters"/>
</dbReference>
<dbReference type="InterPro" id="IPR043926">
    <property type="entry name" value="ABCG_dom"/>
</dbReference>
<name>A0A813EUD1_POLGL</name>
<protein>
    <submittedName>
        <fullName evidence="10">Uncharacterized protein</fullName>
    </submittedName>
</protein>
<sequence>MSPNNGDVDGTIYWSKLAVSLREKCLLQQHSGAAQPGRLLGVLGPSGAGKSTLLAALAGTLQTRLKIEGNVWSTAALPQNILDSAWPPSGRRSSTRTFEFLASTLGLGRGLFTLVIARDWGLLMPAASPEDLLFDTSTWPQVGPNSEKAVDRLLPCCAQRPRSTQRYSDRMEVICAVVLPVALKLLGRCDRELEKFARLAWPCVFHGMPSLPRLLRDIGGEGARAQLVAACRARAQGTGTLLAEVFADVVRETVMKRWPAAVVALEEAVAWVAGVSPVAMKDDAVAVTRVVIVTVVAAAVAAVDRGRRRPVAASIAAGTCANPCARRGCVARFACSLLVACHADGRHLAARGNWWMALELPFLSWQPPNTCTAASRLAAMASPDADREPAAPEHERRLGGSTAASLGKVPAAGPADGKCVKQPALIAFSIPIACFPCRSRAGNCRAYEPGASLLREIAATENDVAKTSSRTDRTFWYHPVTKASSYEMPPDVAQRVELQQRLVRRRATLDSMTGDLGPNTGQTSRDNLPALPAKGAPGLTSVEAASPRAGLLRYIDALEREIADTTSPYTQPLGRKLELQTRLQALKTELQKAQAAQGRWQTQGPNLWRLVGQEPRSDATLPKQYSGATRTCSALEVWGVKASKISSHWQTGVEVKFMAGISTAAQLHRHLEAMGVHILDSADGEALAGQPLPFGAPKGQRAQPAVEGTFAMAPKVTAMTVQVHTRRQCVAWKGKRGSFEANNETRMFFFGEVSSVTASAPSKEKLRDVVERSSHSVLDMWKAQQARLRNPCSLSELLSMQLGGRNSFRVLLRARFVWQPQGLNVIWRLATPMFMRRMRHAIPSCAFDVGVCSVNDTRQRWSGRAALTDEAVLHAAAMAFQASGPSELLVGAAVKDFTALLQAAPRNPQTLWRTASGPRLLLQSLAASVACVKGVLKNSAACFTAHAEPPVHGRPVQTLAAQDWPTLARMRSGGGICGYKAPRYSGRACAFVFFLVLVGRLGQSFPQASRKFGWASSLRLGTEWACSVAVEEKLGGARCLWLQDGTQEQTEKTKLILGAVYPEHGGDIAAFSERRILIMGDCKFHTSAFLAHNGLCRCAHCSPTVPLNPPVAAHVSGTAIDLVLGRGGMPLPVAVLPERAWADALATIDQCLGAAADALELATTEMSDAYSAGAPTGRRRAVLNAAAWLRDTLFSGWAPNLGSWGPGGLDRPRGMSGLTGATAATRYARLCLTDPPGAARFMAMYFRRQKQFTIALVDAEGASLDGPGMIAAVVDNLHSRVGIDSRRRDSAEERAQAELVGLIRAARAPRSGVPGIGPRGSSTTGGGAERYSAEEMATARATTKGVKLVFGAPRITLAAVNIGRACHLTAAEWSLRRFMPLRKCGPLMVRNADNLRPISLSTDVAAAQDALWLLRCRAVLEQFAGPEQVGGKSDVQSMLLAIVSHAQLRMRHGMPTYWVFADLRWAFELMTLDCLRLTCYEAGVVEDDWALVDEMLAQDRQCVQLLHYLSHTFALGRGAARGRKWSVHVVSSNMRWLRGDILNASLPARSQLPFFAQDVLQATEAKRPAGTGGNAGRPTMSTRGRRADPPWRRAEVLAAQLLSGMDTKSARIQVLELMGSDPIGPLQLVDDATAICPSAGAAAAVVLIGCANFARRSHATFNFGPSKTAVMPLGQSPGVTEQEMGCPVVTTYRNLGVLLDANLSFEPRLTELCRLAAALCGEVLQTARAGCFPLQAQAAQIPVRFDRAEGCWVAVRMGVPCGWTVRLGTLFLEQVLVAQARARVLPVSHPLARMLTVADNSLALTWARAAKHLLQSQKWTEPIPDICDSPAFAPEELSAARRCLVVRRGVMRRYRCEVLRPILQEHDRTALAAVASVVVPGIRVAYERFQYGFLREALGSYPEPQLPLPAKFLQAWALVRISGKWPAVLWNGRSLLETLPRFPGCAHTDNLCPAAGHCGMRRWLPPCLRGHASFGRPHKRRACGAQVSADHLPGKGLVAASLAACRRGALVQGTRLDVQLASPPPLNLGPSNAARQLCGIALVEACAAQVAEALGPNGATTEWRLLLQRVGLAAAAAQRVGSMTSGERRRLAVACAIAGEGDRLGRRPRALLADEPTTGLDAFQAMRVVTLLRELAVTRSCVAIATLHQPRAAIWRMLDDVLLLSPGGHVVYCGPASDVLPYFQGLGHSCMLEGMNPAEFLIDLVSVDTEDPASLAADRKRIASLAASFRGRLATSSSGAKA</sequence>
<dbReference type="PANTHER" id="PTHR48041">
    <property type="entry name" value="ABC TRANSPORTER G FAMILY MEMBER 28"/>
    <property type="match status" value="1"/>
</dbReference>
<evidence type="ECO:0000259" key="9">
    <source>
        <dbReference type="Pfam" id="PF19055"/>
    </source>
</evidence>
<dbReference type="Gene3D" id="3.40.50.300">
    <property type="entry name" value="P-loop containing nucleotide triphosphate hydrolases"/>
    <property type="match status" value="2"/>
</dbReference>
<feature type="domain" description="ABC transporter" evidence="8">
    <location>
        <begin position="28"/>
        <end position="71"/>
    </location>
</feature>
<comment type="subcellular location">
    <subcellularLocation>
        <location evidence="1">Membrane</location>
        <topology evidence="1">Multi-pass membrane protein</topology>
    </subcellularLocation>
</comment>
<feature type="compositionally biased region" description="Basic and acidic residues" evidence="7">
    <location>
        <begin position="384"/>
        <end position="398"/>
    </location>
</feature>
<dbReference type="InterPro" id="IPR003439">
    <property type="entry name" value="ABC_transporter-like_ATP-bd"/>
</dbReference>
<feature type="non-terminal residue" evidence="10">
    <location>
        <position position="1"/>
    </location>
</feature>
<dbReference type="GO" id="GO:0016020">
    <property type="term" value="C:membrane"/>
    <property type="evidence" value="ECO:0007669"/>
    <property type="project" value="UniProtKB-SubCell"/>
</dbReference>
<dbReference type="OrthoDB" id="411823at2759"/>
<dbReference type="PANTHER" id="PTHR48041:SF139">
    <property type="entry name" value="PROTEIN SCARLET"/>
    <property type="match status" value="1"/>
</dbReference>
<evidence type="ECO:0000259" key="8">
    <source>
        <dbReference type="Pfam" id="PF00005"/>
    </source>
</evidence>
<feature type="domain" description="ABC transporter family G" evidence="9">
    <location>
        <begin position="2148"/>
        <end position="2206"/>
    </location>
</feature>
<evidence type="ECO:0000313" key="10">
    <source>
        <dbReference type="EMBL" id="CAE8605578.1"/>
    </source>
</evidence>
<dbReference type="GO" id="GO:0016887">
    <property type="term" value="F:ATP hydrolysis activity"/>
    <property type="evidence" value="ECO:0007669"/>
    <property type="project" value="InterPro"/>
</dbReference>
<dbReference type="Pfam" id="PF19055">
    <property type="entry name" value="ABC2_membrane_7"/>
    <property type="match status" value="1"/>
</dbReference>
<dbReference type="SUPFAM" id="SSF52540">
    <property type="entry name" value="P-loop containing nucleoside triphosphate hydrolases"/>
    <property type="match status" value="1"/>
</dbReference>
<evidence type="ECO:0000313" key="11">
    <source>
        <dbReference type="Proteomes" id="UP000654075"/>
    </source>
</evidence>
<keyword evidence="4" id="KW-1133">Transmembrane helix</keyword>
<evidence type="ECO:0000256" key="1">
    <source>
        <dbReference type="ARBA" id="ARBA00004141"/>
    </source>
</evidence>
<feature type="coiled-coil region" evidence="6">
    <location>
        <begin position="576"/>
        <end position="603"/>
    </location>
</feature>
<dbReference type="Proteomes" id="UP000654075">
    <property type="component" value="Unassembled WGS sequence"/>
</dbReference>
<reference evidence="10" key="1">
    <citation type="submission" date="2021-02" db="EMBL/GenBank/DDBJ databases">
        <authorList>
            <person name="Dougan E. K."/>
            <person name="Rhodes N."/>
            <person name="Thang M."/>
            <person name="Chan C."/>
        </authorList>
    </citation>
    <scope>NUCLEOTIDE SEQUENCE</scope>
</reference>
<accession>A0A813EUD1</accession>
<keyword evidence="3" id="KW-0812">Transmembrane</keyword>
<comment type="caution">
    <text evidence="10">The sequence shown here is derived from an EMBL/GenBank/DDBJ whole genome shotgun (WGS) entry which is preliminary data.</text>
</comment>
<proteinExistence type="predicted"/>
<evidence type="ECO:0000256" key="6">
    <source>
        <dbReference type="SAM" id="Coils"/>
    </source>
</evidence>
<dbReference type="GO" id="GO:0005524">
    <property type="term" value="F:ATP binding"/>
    <property type="evidence" value="ECO:0007669"/>
    <property type="project" value="InterPro"/>
</dbReference>
<dbReference type="InterPro" id="IPR027417">
    <property type="entry name" value="P-loop_NTPase"/>
</dbReference>
<gene>
    <name evidence="10" type="ORF">PGLA1383_LOCUS23688</name>
</gene>
<feature type="region of interest" description="Disordered" evidence="7">
    <location>
        <begin position="1566"/>
        <end position="1589"/>
    </location>
</feature>
<keyword evidence="6" id="KW-0175">Coiled coil</keyword>
<evidence type="ECO:0000256" key="5">
    <source>
        <dbReference type="ARBA" id="ARBA00023136"/>
    </source>
</evidence>
<organism evidence="10 11">
    <name type="scientific">Polarella glacialis</name>
    <name type="common">Dinoflagellate</name>
    <dbReference type="NCBI Taxonomy" id="89957"/>
    <lineage>
        <taxon>Eukaryota</taxon>
        <taxon>Sar</taxon>
        <taxon>Alveolata</taxon>
        <taxon>Dinophyceae</taxon>
        <taxon>Suessiales</taxon>
        <taxon>Suessiaceae</taxon>
        <taxon>Polarella</taxon>
    </lineage>
</organism>
<keyword evidence="5" id="KW-0472">Membrane</keyword>
<keyword evidence="2" id="KW-0813">Transport</keyword>
<dbReference type="GO" id="GO:0140359">
    <property type="term" value="F:ABC-type transporter activity"/>
    <property type="evidence" value="ECO:0007669"/>
    <property type="project" value="InterPro"/>
</dbReference>
<keyword evidence="11" id="KW-1185">Reference proteome</keyword>
<evidence type="ECO:0000256" key="7">
    <source>
        <dbReference type="SAM" id="MobiDB-lite"/>
    </source>
</evidence>
<evidence type="ECO:0000256" key="2">
    <source>
        <dbReference type="ARBA" id="ARBA00022448"/>
    </source>
</evidence>
<dbReference type="Pfam" id="PF00005">
    <property type="entry name" value="ABC_tran"/>
    <property type="match status" value="1"/>
</dbReference>
<dbReference type="EMBL" id="CAJNNV010018026">
    <property type="protein sequence ID" value="CAE8605578.1"/>
    <property type="molecule type" value="Genomic_DNA"/>
</dbReference>
<evidence type="ECO:0000256" key="4">
    <source>
        <dbReference type="ARBA" id="ARBA00022989"/>
    </source>
</evidence>
<evidence type="ECO:0000256" key="3">
    <source>
        <dbReference type="ARBA" id="ARBA00022692"/>
    </source>
</evidence>
<feature type="region of interest" description="Disordered" evidence="7">
    <location>
        <begin position="382"/>
        <end position="405"/>
    </location>
</feature>